<keyword evidence="11" id="KW-0275">Fatty acid biosynthesis</keyword>
<dbReference type="InterPro" id="IPR014031">
    <property type="entry name" value="Ketoacyl_synth_C"/>
</dbReference>
<evidence type="ECO:0000313" key="20">
    <source>
        <dbReference type="EMBL" id="BBI01090.1"/>
    </source>
</evidence>
<comment type="pathway">
    <text evidence="2">Lipid metabolism; fatty acid biosynthesis.</text>
</comment>
<comment type="subunit">
    <text evidence="4">Homodimer.</text>
</comment>
<dbReference type="PANTHER" id="PTHR11712:SF306">
    <property type="entry name" value="3-OXOACYL-[ACYL-CARRIER-PROTEIN] SYNTHASE 1"/>
    <property type="match status" value="1"/>
</dbReference>
<name>A0A455T9V2_9GAMM</name>
<dbReference type="InterPro" id="IPR016039">
    <property type="entry name" value="Thiolase-like"/>
</dbReference>
<evidence type="ECO:0000256" key="3">
    <source>
        <dbReference type="ARBA" id="ARBA00008467"/>
    </source>
</evidence>
<keyword evidence="7" id="KW-0444">Lipid biosynthesis</keyword>
<dbReference type="InterPro" id="IPR014030">
    <property type="entry name" value="Ketoacyl_synth_N"/>
</dbReference>
<comment type="catalytic activity">
    <reaction evidence="17">
        <text>a fatty acyl-[ACP] + malonyl-[ACP] + H(+) = a 3-oxoacyl-[ACP] + holo-[ACP] + CO2</text>
        <dbReference type="Rhea" id="RHEA:22836"/>
        <dbReference type="Rhea" id="RHEA-COMP:9623"/>
        <dbReference type="Rhea" id="RHEA-COMP:9685"/>
        <dbReference type="Rhea" id="RHEA-COMP:9916"/>
        <dbReference type="Rhea" id="RHEA-COMP:14125"/>
        <dbReference type="ChEBI" id="CHEBI:15378"/>
        <dbReference type="ChEBI" id="CHEBI:16526"/>
        <dbReference type="ChEBI" id="CHEBI:64479"/>
        <dbReference type="ChEBI" id="CHEBI:78449"/>
        <dbReference type="ChEBI" id="CHEBI:78776"/>
        <dbReference type="ChEBI" id="CHEBI:138651"/>
        <dbReference type="EC" id="2.3.1.41"/>
    </reaction>
    <physiologicalReaction direction="left-to-right" evidence="17">
        <dbReference type="Rhea" id="RHEA:22837"/>
    </physiologicalReaction>
</comment>
<organism evidence="20 21">
    <name type="scientific">Buchnera aphidicola</name>
    <name type="common">Nipponaphis monzeni</name>
    <dbReference type="NCBI Taxonomy" id="2495405"/>
    <lineage>
        <taxon>Bacteria</taxon>
        <taxon>Pseudomonadati</taxon>
        <taxon>Pseudomonadota</taxon>
        <taxon>Gammaproteobacteria</taxon>
        <taxon>Enterobacterales</taxon>
        <taxon>Erwiniaceae</taxon>
        <taxon>Buchnera</taxon>
    </lineage>
</organism>
<evidence type="ECO:0000256" key="17">
    <source>
        <dbReference type="ARBA" id="ARBA00048506"/>
    </source>
</evidence>
<evidence type="ECO:0000256" key="7">
    <source>
        <dbReference type="ARBA" id="ARBA00022516"/>
    </source>
</evidence>
<evidence type="ECO:0000256" key="8">
    <source>
        <dbReference type="ARBA" id="ARBA00022679"/>
    </source>
</evidence>
<dbReference type="GO" id="GO:0004315">
    <property type="term" value="F:3-oxoacyl-[acyl-carrier-protein] synthase activity"/>
    <property type="evidence" value="ECO:0007669"/>
    <property type="project" value="UniProtKB-EC"/>
</dbReference>
<proteinExistence type="inferred from homology"/>
<evidence type="ECO:0000256" key="13">
    <source>
        <dbReference type="ARBA" id="ARBA00039450"/>
    </source>
</evidence>
<comment type="similarity">
    <text evidence="3 18">Belongs to the thiolase-like superfamily. Beta-ketoacyl-ACP synthases family.</text>
</comment>
<dbReference type="Pfam" id="PF02801">
    <property type="entry name" value="Ketoacyl-synt_C"/>
    <property type="match status" value="1"/>
</dbReference>
<evidence type="ECO:0000256" key="2">
    <source>
        <dbReference type="ARBA" id="ARBA00005194"/>
    </source>
</evidence>
<dbReference type="PANTHER" id="PTHR11712">
    <property type="entry name" value="POLYKETIDE SYNTHASE-RELATED"/>
    <property type="match status" value="1"/>
</dbReference>
<evidence type="ECO:0000256" key="14">
    <source>
        <dbReference type="ARBA" id="ARBA00041620"/>
    </source>
</evidence>
<evidence type="ECO:0000256" key="18">
    <source>
        <dbReference type="RuleBase" id="RU003694"/>
    </source>
</evidence>
<keyword evidence="12" id="KW-0012">Acyltransferase</keyword>
<dbReference type="InterPro" id="IPR000794">
    <property type="entry name" value="Beta-ketoacyl_synthase"/>
</dbReference>
<dbReference type="SUPFAM" id="SSF53901">
    <property type="entry name" value="Thiolase-like"/>
    <property type="match status" value="2"/>
</dbReference>
<evidence type="ECO:0000256" key="10">
    <source>
        <dbReference type="ARBA" id="ARBA00023098"/>
    </source>
</evidence>
<evidence type="ECO:0000256" key="4">
    <source>
        <dbReference type="ARBA" id="ARBA00011738"/>
    </source>
</evidence>
<keyword evidence="9" id="KW-0276">Fatty acid metabolism</keyword>
<evidence type="ECO:0000256" key="16">
    <source>
        <dbReference type="ARBA" id="ARBA00048121"/>
    </source>
</evidence>
<evidence type="ECO:0000256" key="11">
    <source>
        <dbReference type="ARBA" id="ARBA00023160"/>
    </source>
</evidence>
<dbReference type="EC" id="2.3.1.41" evidence="5"/>
<comment type="catalytic activity">
    <reaction evidence="16">
        <text>(3Z)-decenoyl-[ACP] + malonyl-[ACP] + H(+) = 3-oxo-(5Z)-dodecenoyl-[ACP] + holo-[ACP] + CO2</text>
        <dbReference type="Rhea" id="RHEA:54940"/>
        <dbReference type="Rhea" id="RHEA-COMP:9623"/>
        <dbReference type="Rhea" id="RHEA-COMP:9685"/>
        <dbReference type="Rhea" id="RHEA-COMP:9927"/>
        <dbReference type="Rhea" id="RHEA-COMP:14042"/>
        <dbReference type="ChEBI" id="CHEBI:15378"/>
        <dbReference type="ChEBI" id="CHEBI:16526"/>
        <dbReference type="ChEBI" id="CHEBI:64479"/>
        <dbReference type="ChEBI" id="CHEBI:78449"/>
        <dbReference type="ChEBI" id="CHEBI:78798"/>
        <dbReference type="ChEBI" id="CHEBI:138410"/>
    </reaction>
    <physiologicalReaction direction="left-to-right" evidence="16">
        <dbReference type="Rhea" id="RHEA:54941"/>
    </physiologicalReaction>
</comment>
<dbReference type="AlphaFoldDB" id="A0A455T9V2"/>
<reference evidence="20 21" key="1">
    <citation type="journal article" date="2019" name="Proc. Natl. Acad. Sci. U.S.A.">
        <title>Exaggeration and cooption of innate immunity for social defense.</title>
        <authorList>
            <person name="Kutsukake M."/>
            <person name="Moriyama M."/>
            <person name="Shigenobu S."/>
            <person name="Meng X.-Y."/>
            <person name="Nikoh N."/>
            <person name="Noda C."/>
            <person name="Kobayashi S."/>
            <person name="Fukatsu T."/>
        </authorList>
    </citation>
    <scope>NUCLEOTIDE SEQUENCE [LARGE SCALE GENOMIC DNA]</scope>
    <source>
        <strain evidence="20 21">Nmo</strain>
    </source>
</reference>
<accession>A0A455T9V2</accession>
<dbReference type="InterPro" id="IPR020841">
    <property type="entry name" value="PKS_Beta-ketoAc_synthase_dom"/>
</dbReference>
<gene>
    <name evidence="20" type="primary">fabB</name>
    <name evidence="20" type="ORF">BUCNMO_071</name>
</gene>
<dbReference type="InterPro" id="IPR018201">
    <property type="entry name" value="Ketoacyl_synth_AS"/>
</dbReference>
<dbReference type="SMART" id="SM00825">
    <property type="entry name" value="PKS_KS"/>
    <property type="match status" value="1"/>
</dbReference>
<keyword evidence="6" id="KW-0963">Cytoplasm</keyword>
<dbReference type="EMBL" id="AP019379">
    <property type="protein sequence ID" value="BBI01090.1"/>
    <property type="molecule type" value="Genomic_DNA"/>
</dbReference>
<dbReference type="RefSeq" id="WP_158344575.1">
    <property type="nucleotide sequence ID" value="NZ_AP019379.1"/>
</dbReference>
<evidence type="ECO:0000256" key="6">
    <source>
        <dbReference type="ARBA" id="ARBA00022490"/>
    </source>
</evidence>
<keyword evidence="8 18" id="KW-0808">Transferase</keyword>
<keyword evidence="10" id="KW-0443">Lipid metabolism</keyword>
<evidence type="ECO:0000256" key="5">
    <source>
        <dbReference type="ARBA" id="ARBA00013191"/>
    </source>
</evidence>
<dbReference type="PROSITE" id="PS00606">
    <property type="entry name" value="KS3_1"/>
    <property type="match status" value="1"/>
</dbReference>
<evidence type="ECO:0000313" key="21">
    <source>
        <dbReference type="Proteomes" id="UP000317544"/>
    </source>
</evidence>
<evidence type="ECO:0000256" key="15">
    <source>
        <dbReference type="ARBA" id="ARBA00042143"/>
    </source>
</evidence>
<dbReference type="Proteomes" id="UP000317544">
    <property type="component" value="Chromosome"/>
</dbReference>
<dbReference type="OrthoDB" id="9808669at2"/>
<dbReference type="UniPathway" id="UPA00094"/>
<dbReference type="GO" id="GO:0005829">
    <property type="term" value="C:cytosol"/>
    <property type="evidence" value="ECO:0007669"/>
    <property type="project" value="TreeGrafter"/>
</dbReference>
<keyword evidence="21" id="KW-1185">Reference proteome</keyword>
<evidence type="ECO:0000256" key="9">
    <source>
        <dbReference type="ARBA" id="ARBA00022832"/>
    </source>
</evidence>
<comment type="subcellular location">
    <subcellularLocation>
        <location evidence="1">Cytoplasm</location>
    </subcellularLocation>
</comment>
<dbReference type="Pfam" id="PF00109">
    <property type="entry name" value="ketoacyl-synt"/>
    <property type="match status" value="1"/>
</dbReference>
<sequence>MKRVVITGLGIISSIGNNVTKVLDSLMQGKSGVTFSSKMKKMGIKSQIWGNIKNIDYKQKINIKYHRFMNIASMYTYLSMKQAIKSAKLQETLYKKNPKIGVIVGSSISSPRTHYMSVNTIKNKKKNRHLSPYTIIRTMSSNISACLTSFFNIYGISYSINSACASSAHCIGHAFNLIQSGKQDLIFSGGGEEVTWELAYYFDAIKALSRKYNHIPEQASRAYDICRDGFVLSGGAGIIVVEELNHALSRGAKIYAEIIGYGASSDGFNMVLPSIEGAIRCMKLSMQKLSDFKIDYLNTHGTSTLQGDIRELHAIVKVFNKNNIPMISSTKSMTGHALGASGVQEIIYTILMMNNNFIAPSINIDVIDPLAENMNIIVKNIKKKINIAMSNSFGFGGTNATIIIKNYEISL</sequence>
<protein>
    <recommendedName>
        <fullName evidence="13">3-oxoacyl-[acyl-carrier-protein] synthase 1</fullName>
        <ecNumber evidence="5">2.3.1.41</ecNumber>
    </recommendedName>
    <alternativeName>
        <fullName evidence="14">3-oxoacyl-[acyl-carrier-protein] synthase I</fullName>
    </alternativeName>
    <alternativeName>
        <fullName evidence="15">Beta-ketoacyl-ACP synthase I</fullName>
    </alternativeName>
</protein>
<dbReference type="Gene3D" id="3.40.47.10">
    <property type="match status" value="1"/>
</dbReference>
<evidence type="ECO:0000256" key="12">
    <source>
        <dbReference type="ARBA" id="ARBA00023315"/>
    </source>
</evidence>
<feature type="domain" description="Ketosynthase family 3 (KS3)" evidence="19">
    <location>
        <begin position="1"/>
        <end position="406"/>
    </location>
</feature>
<dbReference type="GO" id="GO:0006633">
    <property type="term" value="P:fatty acid biosynthetic process"/>
    <property type="evidence" value="ECO:0007669"/>
    <property type="project" value="UniProtKB-UniPathway"/>
</dbReference>
<dbReference type="PROSITE" id="PS52004">
    <property type="entry name" value="KS3_2"/>
    <property type="match status" value="1"/>
</dbReference>
<dbReference type="CDD" id="cd00834">
    <property type="entry name" value="KAS_I_II"/>
    <property type="match status" value="1"/>
</dbReference>
<evidence type="ECO:0000259" key="19">
    <source>
        <dbReference type="PROSITE" id="PS52004"/>
    </source>
</evidence>
<evidence type="ECO:0000256" key="1">
    <source>
        <dbReference type="ARBA" id="ARBA00004496"/>
    </source>
</evidence>